<gene>
    <name evidence="4" type="ORF">H8S09_00820</name>
</gene>
<reference evidence="4 5" key="1">
    <citation type="submission" date="2020-08" db="EMBL/GenBank/DDBJ databases">
        <title>Genome public.</title>
        <authorList>
            <person name="Liu C."/>
            <person name="Sun Q."/>
        </authorList>
    </citation>
    <scope>NUCLEOTIDE SEQUENCE [LARGE SCALE GENOMIC DNA]</scope>
    <source>
        <strain evidence="4 5">NSJ-10</strain>
    </source>
</reference>
<dbReference type="PANTHER" id="PTHR30204:SF15">
    <property type="entry name" value="BLL5018 PROTEIN"/>
    <property type="match status" value="1"/>
</dbReference>
<dbReference type="PANTHER" id="PTHR30204">
    <property type="entry name" value="REDOX-CYCLING DRUG-SENSING TRANSCRIPTIONAL ACTIVATOR SOXR"/>
    <property type="match status" value="1"/>
</dbReference>
<dbReference type="SUPFAM" id="SSF46955">
    <property type="entry name" value="Putative DNA-binding domain"/>
    <property type="match status" value="1"/>
</dbReference>
<dbReference type="PROSITE" id="PS50937">
    <property type="entry name" value="HTH_MERR_2"/>
    <property type="match status" value="1"/>
</dbReference>
<keyword evidence="5" id="KW-1185">Reference proteome</keyword>
<dbReference type="InterPro" id="IPR047057">
    <property type="entry name" value="MerR_fam"/>
</dbReference>
<keyword evidence="2" id="KW-0175">Coiled coil</keyword>
<dbReference type="Proteomes" id="UP000615234">
    <property type="component" value="Unassembled WGS sequence"/>
</dbReference>
<dbReference type="RefSeq" id="WP_021944249.1">
    <property type="nucleotide sequence ID" value="NZ_JACOOX010000001.1"/>
</dbReference>
<organism evidence="4 5">
    <name type="scientific">Coprococcus hominis</name>
    <name type="common">ex Liu et al. 2022</name>
    <dbReference type="NCBI Taxonomy" id="2763039"/>
    <lineage>
        <taxon>Bacteria</taxon>
        <taxon>Bacillati</taxon>
        <taxon>Bacillota</taxon>
        <taxon>Clostridia</taxon>
        <taxon>Lachnospirales</taxon>
        <taxon>Lachnospiraceae</taxon>
        <taxon>Coprococcus</taxon>
    </lineage>
</organism>
<dbReference type="GO" id="GO:0003677">
    <property type="term" value="F:DNA binding"/>
    <property type="evidence" value="ECO:0007669"/>
    <property type="project" value="UniProtKB-KW"/>
</dbReference>
<dbReference type="SMART" id="SM00422">
    <property type="entry name" value="HTH_MERR"/>
    <property type="match status" value="1"/>
</dbReference>
<proteinExistence type="predicted"/>
<dbReference type="GO" id="GO:0003700">
    <property type="term" value="F:DNA-binding transcription factor activity"/>
    <property type="evidence" value="ECO:0007669"/>
    <property type="project" value="InterPro"/>
</dbReference>
<evidence type="ECO:0000259" key="3">
    <source>
        <dbReference type="PROSITE" id="PS50937"/>
    </source>
</evidence>
<evidence type="ECO:0000313" key="5">
    <source>
        <dbReference type="Proteomes" id="UP000615234"/>
    </source>
</evidence>
<evidence type="ECO:0000256" key="2">
    <source>
        <dbReference type="SAM" id="Coils"/>
    </source>
</evidence>
<evidence type="ECO:0000256" key="1">
    <source>
        <dbReference type="ARBA" id="ARBA00023125"/>
    </source>
</evidence>
<feature type="coiled-coil region" evidence="2">
    <location>
        <begin position="167"/>
        <end position="197"/>
    </location>
</feature>
<comment type="caution">
    <text evidence="4">The sequence shown here is derived from an EMBL/GenBank/DDBJ whole genome shotgun (WGS) entry which is preliminary data.</text>
</comment>
<protein>
    <submittedName>
        <fullName evidence="4">MerR family transcriptional regulator</fullName>
    </submittedName>
</protein>
<evidence type="ECO:0000313" key="4">
    <source>
        <dbReference type="EMBL" id="MBC5661448.1"/>
    </source>
</evidence>
<name>A0A8I0DQV8_9FIRM</name>
<dbReference type="Gene3D" id="1.10.1660.10">
    <property type="match status" value="1"/>
</dbReference>
<feature type="domain" description="HTH merR-type" evidence="3">
    <location>
        <begin position="4"/>
        <end position="72"/>
    </location>
</feature>
<dbReference type="Pfam" id="PF13411">
    <property type="entry name" value="MerR_1"/>
    <property type="match status" value="1"/>
</dbReference>
<accession>A0A8I0DQV8</accession>
<keyword evidence="1" id="KW-0238">DNA-binding</keyword>
<sequence length="210" mass="24588">MGNKYLIKEAAKMVDVEPHVLRYWEEELDMRIKRNDMGHRYYDEQDIRILKKIKELKDRGIQLKAIHELVQKMYDILENGVPVETASKEVETDFTSELVNTVTQITEEPGEDQERIVDFKLVQFQSMMTKIVGNSIKENIKPISQAVTAEATEQIAKQMDVIMKEQDERAEERYQRLDTVIREMQQTRREIAAAEAGGKKKKRLFGKKNK</sequence>
<dbReference type="AlphaFoldDB" id="A0A8I0DQV8"/>
<dbReference type="InterPro" id="IPR000551">
    <property type="entry name" value="MerR-type_HTH_dom"/>
</dbReference>
<dbReference type="InterPro" id="IPR009061">
    <property type="entry name" value="DNA-bd_dom_put_sf"/>
</dbReference>
<dbReference type="EMBL" id="JACOOX010000001">
    <property type="protein sequence ID" value="MBC5661448.1"/>
    <property type="molecule type" value="Genomic_DNA"/>
</dbReference>